<evidence type="ECO:0000313" key="4">
    <source>
        <dbReference type="EMBL" id="SKC05923.1"/>
    </source>
</evidence>
<dbReference type="Gene3D" id="3.40.50.720">
    <property type="entry name" value="NAD(P)-binding Rossmann-like Domain"/>
    <property type="match status" value="1"/>
</dbReference>
<evidence type="ECO:0000259" key="3">
    <source>
        <dbReference type="Pfam" id="PF22685"/>
    </source>
</evidence>
<protein>
    <submittedName>
        <fullName evidence="4">Predicted dehydrogenase</fullName>
    </submittedName>
</protein>
<keyword evidence="5" id="KW-1185">Reference proteome</keyword>
<dbReference type="Pfam" id="PF22685">
    <property type="entry name" value="Gal80p_C-like"/>
    <property type="match status" value="2"/>
</dbReference>
<evidence type="ECO:0000313" key="5">
    <source>
        <dbReference type="Proteomes" id="UP000189818"/>
    </source>
</evidence>
<proteinExistence type="predicted"/>
<dbReference type="RefSeq" id="WP_079650452.1">
    <property type="nucleotide sequence ID" value="NZ_FUYM01000013.1"/>
</dbReference>
<organism evidence="4 5">
    <name type="scientific">Rhizorhabdus histidinilytica</name>
    <dbReference type="NCBI Taxonomy" id="439228"/>
    <lineage>
        <taxon>Bacteria</taxon>
        <taxon>Pseudomonadati</taxon>
        <taxon>Pseudomonadota</taxon>
        <taxon>Alphaproteobacteria</taxon>
        <taxon>Sphingomonadales</taxon>
        <taxon>Sphingomonadaceae</taxon>
        <taxon>Rhizorhabdus</taxon>
    </lineage>
</organism>
<dbReference type="AlphaFoldDB" id="A0A1T5GBS9"/>
<evidence type="ECO:0000256" key="1">
    <source>
        <dbReference type="ARBA" id="ARBA00023002"/>
    </source>
</evidence>
<dbReference type="GO" id="GO:0016491">
    <property type="term" value="F:oxidoreductase activity"/>
    <property type="evidence" value="ECO:0007669"/>
    <property type="project" value="UniProtKB-KW"/>
</dbReference>
<feature type="domain" description="Gal80p-like C-terminal" evidence="3">
    <location>
        <begin position="253"/>
        <end position="306"/>
    </location>
</feature>
<sequence>MKPLGVGLIGANPDRGWAISSHLPALLDGGADADVRLVAAGTSRPETAKRAEEKFGVPGYADYRDLIRDPAVDIVTVSVKLPLHHQIVSAALDAGKHVYCEWPLARTLDEAEDLAARAKAAGSHSMIGLQSRASPALDRLASLIRDGYVGDILGVSVVASGFGWGGAIDAGNAYLFDAANGATLLTITGGHLLDAVVRACGEIEAVSAYLPTRRSRVAVLPPAELARYRTFEAVVAFPEAGEAPAASADVINAAESFRPTSPDQVAITARLAGGAPLSVHIRGGLQRSTGLMIEVIGTEGELRLTGPAGVIQMVPLALSGARGATRTLEPIAVAEDPRDALGPISANLARLYAAFARDIREGTRTVADFGLAARHQRLMEAIQSAGASGRWTAAA</sequence>
<dbReference type="PANTHER" id="PTHR43818:SF11">
    <property type="entry name" value="BCDNA.GH03377"/>
    <property type="match status" value="1"/>
</dbReference>
<dbReference type="Pfam" id="PF01408">
    <property type="entry name" value="GFO_IDH_MocA"/>
    <property type="match status" value="1"/>
</dbReference>
<dbReference type="Proteomes" id="UP000189818">
    <property type="component" value="Unassembled WGS sequence"/>
</dbReference>
<gene>
    <name evidence="4" type="ORF">SAMN06295920_11384</name>
</gene>
<dbReference type="SUPFAM" id="SSF51735">
    <property type="entry name" value="NAD(P)-binding Rossmann-fold domains"/>
    <property type="match status" value="1"/>
</dbReference>
<dbReference type="EMBL" id="FUYM01000013">
    <property type="protein sequence ID" value="SKC05923.1"/>
    <property type="molecule type" value="Genomic_DNA"/>
</dbReference>
<feature type="domain" description="Gal80p-like C-terminal" evidence="3">
    <location>
        <begin position="135"/>
        <end position="220"/>
    </location>
</feature>
<accession>A0A1T5GBS9</accession>
<dbReference type="InterPro" id="IPR055080">
    <property type="entry name" value="Gal80p-like_C"/>
</dbReference>
<reference evidence="5" key="1">
    <citation type="submission" date="2017-02" db="EMBL/GenBank/DDBJ databases">
        <authorList>
            <person name="Varghese N."/>
            <person name="Submissions S."/>
        </authorList>
    </citation>
    <scope>NUCLEOTIDE SEQUENCE [LARGE SCALE GENOMIC DNA]</scope>
    <source>
        <strain evidence="5">UM2</strain>
    </source>
</reference>
<evidence type="ECO:0000259" key="2">
    <source>
        <dbReference type="Pfam" id="PF01408"/>
    </source>
</evidence>
<feature type="domain" description="Gfo/Idh/MocA-like oxidoreductase N-terminal" evidence="2">
    <location>
        <begin position="6"/>
        <end position="126"/>
    </location>
</feature>
<keyword evidence="1" id="KW-0560">Oxidoreductase</keyword>
<dbReference type="InterPro" id="IPR000683">
    <property type="entry name" value="Gfo/Idh/MocA-like_OxRdtase_N"/>
</dbReference>
<dbReference type="STRING" id="439228.SAMN06295920_11384"/>
<dbReference type="OrthoDB" id="9792935at2"/>
<dbReference type="PANTHER" id="PTHR43818">
    <property type="entry name" value="BCDNA.GH03377"/>
    <property type="match status" value="1"/>
</dbReference>
<dbReference type="InterPro" id="IPR050463">
    <property type="entry name" value="Gfo/Idh/MocA_oxidrdct_glycsds"/>
</dbReference>
<dbReference type="Gene3D" id="3.30.360.10">
    <property type="entry name" value="Dihydrodipicolinate Reductase, domain 2"/>
    <property type="match status" value="1"/>
</dbReference>
<name>A0A1T5GBS9_9SPHN</name>
<dbReference type="GO" id="GO:0000166">
    <property type="term" value="F:nucleotide binding"/>
    <property type="evidence" value="ECO:0007669"/>
    <property type="project" value="InterPro"/>
</dbReference>
<dbReference type="InterPro" id="IPR036291">
    <property type="entry name" value="NAD(P)-bd_dom_sf"/>
</dbReference>